<keyword evidence="1" id="KW-0812">Transmembrane</keyword>
<keyword evidence="1" id="KW-0472">Membrane</keyword>
<evidence type="ECO:0000313" key="3">
    <source>
        <dbReference type="Proteomes" id="UP000273807"/>
    </source>
</evidence>
<reference evidence="2 3" key="1">
    <citation type="submission" date="2018-10" db="EMBL/GenBank/DDBJ databases">
        <title>Genome sequencing of Arthrobacter oryzae TNB02.</title>
        <authorList>
            <person name="Cho Y.-J."/>
            <person name="Cho A."/>
            <person name="Kim O.-S."/>
        </authorList>
    </citation>
    <scope>NUCLEOTIDE SEQUENCE [LARGE SCALE GENOMIC DNA]</scope>
    <source>
        <strain evidence="2 3">TNB02</strain>
    </source>
</reference>
<sequence length="86" mass="9550">MMYGWYGDGGIVGWVVMALMMLLFWGAVAAVVILLIRGGRPGMGGSYGPPHPPYSDPEQILNERFARGEIDANELNERRSVLRNKQ</sequence>
<evidence type="ECO:0000256" key="1">
    <source>
        <dbReference type="SAM" id="Phobius"/>
    </source>
</evidence>
<keyword evidence="1" id="KW-1133">Transmembrane helix</keyword>
<dbReference type="Proteomes" id="UP000273807">
    <property type="component" value="Unassembled WGS sequence"/>
</dbReference>
<name>A0A3N0BRG3_9MICC</name>
<feature type="transmembrane region" description="Helical" evidence="1">
    <location>
        <begin position="12"/>
        <end position="36"/>
    </location>
</feature>
<comment type="caution">
    <text evidence="2">The sequence shown here is derived from an EMBL/GenBank/DDBJ whole genome shotgun (WGS) entry which is preliminary data.</text>
</comment>
<dbReference type="OrthoDB" id="3748887at2"/>
<dbReference type="AlphaFoldDB" id="A0A3N0BRG3"/>
<dbReference type="RefSeq" id="WP_123256428.1">
    <property type="nucleotide sequence ID" value="NZ_RBED01000126.1"/>
</dbReference>
<keyword evidence="3" id="KW-1185">Reference proteome</keyword>
<proteinExistence type="predicted"/>
<dbReference type="EMBL" id="RBED01000126">
    <property type="protein sequence ID" value="RNL51646.1"/>
    <property type="molecule type" value="Genomic_DNA"/>
</dbReference>
<gene>
    <name evidence="2" type="ORF">D7003_16095</name>
</gene>
<organism evidence="2 3">
    <name type="scientific">Arthrobacter oryzae</name>
    <dbReference type="NCBI Taxonomy" id="409290"/>
    <lineage>
        <taxon>Bacteria</taxon>
        <taxon>Bacillati</taxon>
        <taxon>Actinomycetota</taxon>
        <taxon>Actinomycetes</taxon>
        <taxon>Micrococcales</taxon>
        <taxon>Micrococcaceae</taxon>
        <taxon>Arthrobacter</taxon>
    </lineage>
</organism>
<accession>A0A3N0BRG3</accession>
<evidence type="ECO:0000313" key="2">
    <source>
        <dbReference type="EMBL" id="RNL51646.1"/>
    </source>
</evidence>
<protein>
    <submittedName>
        <fullName evidence="2">SHOCT domain-containing protein</fullName>
    </submittedName>
</protein>